<feature type="non-terminal residue" evidence="4">
    <location>
        <position position="493"/>
    </location>
</feature>
<feature type="compositionally biased region" description="Low complexity" evidence="2">
    <location>
        <begin position="415"/>
        <end position="434"/>
    </location>
</feature>
<keyword evidence="1" id="KW-0479">Metal-binding</keyword>
<keyword evidence="5" id="KW-1185">Reference proteome</keyword>
<keyword evidence="1" id="KW-0863">Zinc-finger</keyword>
<dbReference type="PROSITE" id="PS00028">
    <property type="entry name" value="ZINC_FINGER_C2H2_1"/>
    <property type="match status" value="1"/>
</dbReference>
<dbReference type="Proteomes" id="UP000023152">
    <property type="component" value="Unassembled WGS sequence"/>
</dbReference>
<accession>X6NIY8</accession>
<dbReference type="PROSITE" id="PS50157">
    <property type="entry name" value="ZINC_FINGER_C2H2_2"/>
    <property type="match status" value="1"/>
</dbReference>
<keyword evidence="1" id="KW-0862">Zinc</keyword>
<dbReference type="GO" id="GO:0008270">
    <property type="term" value="F:zinc ion binding"/>
    <property type="evidence" value="ECO:0007669"/>
    <property type="project" value="UniProtKB-KW"/>
</dbReference>
<evidence type="ECO:0000259" key="3">
    <source>
        <dbReference type="PROSITE" id="PS50157"/>
    </source>
</evidence>
<proteinExistence type="predicted"/>
<organism evidence="4 5">
    <name type="scientific">Reticulomyxa filosa</name>
    <dbReference type="NCBI Taxonomy" id="46433"/>
    <lineage>
        <taxon>Eukaryota</taxon>
        <taxon>Sar</taxon>
        <taxon>Rhizaria</taxon>
        <taxon>Retaria</taxon>
        <taxon>Foraminifera</taxon>
        <taxon>Monothalamids</taxon>
        <taxon>Reticulomyxidae</taxon>
        <taxon>Reticulomyxa</taxon>
    </lineage>
</organism>
<protein>
    <recommendedName>
        <fullName evidence="3">C2H2-type domain-containing protein</fullName>
    </recommendedName>
</protein>
<feature type="domain" description="C2H2-type" evidence="3">
    <location>
        <begin position="7"/>
        <end position="38"/>
    </location>
</feature>
<evidence type="ECO:0000256" key="2">
    <source>
        <dbReference type="SAM" id="MobiDB-lite"/>
    </source>
</evidence>
<feature type="compositionally biased region" description="Basic and acidic residues" evidence="2">
    <location>
        <begin position="89"/>
        <end position="115"/>
    </location>
</feature>
<feature type="compositionally biased region" description="Basic residues" evidence="2">
    <location>
        <begin position="154"/>
        <end position="188"/>
    </location>
</feature>
<sequence>MPVSTPVVCHECGRTFKNGAALGGHKRVHNPNHKDLKPPTGGKSRLSSFEDSDDNNEERRAARRRRAQRAKEERRRLGLRAVARPSKPALERRRGGSRSEEEQGEKAFGRREGKLAKAPKGARNANDPKQWFFDSIVATEREGMDPDESPSHHQQYHHQHHQHHQHHPPPPHHRQQQQQQQHHHHSLQSRHQMTLMDDDERGGDDADEGGGVGGGVDYEAEEDGEIAEENDEDYDNDEDVVVGRPSFSKTGKIMTRGGGGGDSHMFTSRNKASSFSTTGTATTALSSTSIATNTASSTTTATATATATAAAAAAVATSDHNTMTAHENVNPFPNKKVVYKESDIVFPCKTSAQLRKQVQMLIKLYQVNLQQISKCYAHDIPVRFLKEWIYPNDPRHDGVSVGANSGSGSSGGGSSNSSNSSSSSSSSTTTTTNSSGGGGGNNVIMIDSNAKRPVGCMSNSMLRSFQIHGRYDHCHNKQYLWDLGLGTCSDKKL</sequence>
<evidence type="ECO:0000256" key="1">
    <source>
        <dbReference type="PROSITE-ProRule" id="PRU00042"/>
    </source>
</evidence>
<name>X6NIY8_RETFI</name>
<dbReference type="AlphaFoldDB" id="X6NIY8"/>
<dbReference type="OrthoDB" id="6077919at2759"/>
<dbReference type="InterPro" id="IPR013087">
    <property type="entry name" value="Znf_C2H2_type"/>
</dbReference>
<comment type="caution">
    <text evidence="4">The sequence shown here is derived from an EMBL/GenBank/DDBJ whole genome shotgun (WGS) entry which is preliminary data.</text>
</comment>
<dbReference type="EMBL" id="ASPP01008197">
    <property type="protein sequence ID" value="ETO25931.1"/>
    <property type="molecule type" value="Genomic_DNA"/>
</dbReference>
<feature type="region of interest" description="Disordered" evidence="2">
    <location>
        <begin position="399"/>
        <end position="444"/>
    </location>
</feature>
<evidence type="ECO:0000313" key="4">
    <source>
        <dbReference type="EMBL" id="ETO25931.1"/>
    </source>
</evidence>
<evidence type="ECO:0000313" key="5">
    <source>
        <dbReference type="Proteomes" id="UP000023152"/>
    </source>
</evidence>
<reference evidence="4 5" key="1">
    <citation type="journal article" date="2013" name="Curr. Biol.">
        <title>The Genome of the Foraminiferan Reticulomyxa filosa.</title>
        <authorList>
            <person name="Glockner G."/>
            <person name="Hulsmann N."/>
            <person name="Schleicher M."/>
            <person name="Noegel A.A."/>
            <person name="Eichinger L."/>
            <person name="Gallinger C."/>
            <person name="Pawlowski J."/>
            <person name="Sierra R."/>
            <person name="Euteneuer U."/>
            <person name="Pillet L."/>
            <person name="Moustafa A."/>
            <person name="Platzer M."/>
            <person name="Groth M."/>
            <person name="Szafranski K."/>
            <person name="Schliwa M."/>
        </authorList>
    </citation>
    <scope>NUCLEOTIDE SEQUENCE [LARGE SCALE GENOMIC DNA]</scope>
</reference>
<gene>
    <name evidence="4" type="ORF">RFI_11207</name>
</gene>
<feature type="compositionally biased region" description="Acidic residues" evidence="2">
    <location>
        <begin position="196"/>
        <end position="208"/>
    </location>
</feature>
<feature type="compositionally biased region" description="Acidic residues" evidence="2">
    <location>
        <begin position="218"/>
        <end position="240"/>
    </location>
</feature>
<dbReference type="Gene3D" id="3.30.160.60">
    <property type="entry name" value="Classic Zinc Finger"/>
    <property type="match status" value="1"/>
</dbReference>
<feature type="region of interest" description="Disordered" evidence="2">
    <location>
        <begin position="20"/>
        <end position="264"/>
    </location>
</feature>